<evidence type="ECO:0000313" key="1">
    <source>
        <dbReference type="EMBL" id="KYD28192.1"/>
    </source>
</evidence>
<dbReference type="PATRIC" id="fig|153151.4.peg.68"/>
<dbReference type="GeneID" id="89613659"/>
<evidence type="ECO:0000313" key="2">
    <source>
        <dbReference type="Proteomes" id="UP000075324"/>
    </source>
</evidence>
<accession>A0A150MV26</accession>
<dbReference type="EMBL" id="LQYW01000083">
    <property type="protein sequence ID" value="KYD28192.1"/>
    <property type="molecule type" value="Genomic_DNA"/>
</dbReference>
<dbReference type="Gene3D" id="3.40.109.10">
    <property type="entry name" value="NADH Oxidase"/>
    <property type="match status" value="1"/>
</dbReference>
<protein>
    <recommendedName>
        <fullName evidence="3">Nitroreductase domain-containing protein</fullName>
    </recommendedName>
</protein>
<reference evidence="1 2" key="1">
    <citation type="submission" date="2016-01" db="EMBL/GenBank/DDBJ databases">
        <title>Draft Genome Sequences of Seven Thermophilic Sporeformers Isolated from Foods.</title>
        <authorList>
            <person name="Berendsen E.M."/>
            <person name="Wells-Bennik M.H."/>
            <person name="Krawcyk A.O."/>
            <person name="De Jong A."/>
            <person name="Holsappel S."/>
            <person name="Eijlander R.T."/>
            <person name="Kuipers O.P."/>
        </authorList>
    </citation>
    <scope>NUCLEOTIDE SEQUENCE [LARGE SCALE GENOMIC DNA]</scope>
    <source>
        <strain evidence="1 2">B4110</strain>
    </source>
</reference>
<dbReference type="AlphaFoldDB" id="A0A150MV26"/>
<dbReference type="PANTHER" id="PTHR43745:SF2">
    <property type="entry name" value="NITROREDUCTASE MJ1384-RELATED"/>
    <property type="match status" value="1"/>
</dbReference>
<organism evidence="1 2">
    <name type="scientific">Parageobacillus toebii</name>
    <dbReference type="NCBI Taxonomy" id="153151"/>
    <lineage>
        <taxon>Bacteria</taxon>
        <taxon>Bacillati</taxon>
        <taxon>Bacillota</taxon>
        <taxon>Bacilli</taxon>
        <taxon>Bacillales</taxon>
        <taxon>Anoxybacillaceae</taxon>
        <taxon>Parageobacillus</taxon>
    </lineage>
</organism>
<dbReference type="GO" id="GO:0016491">
    <property type="term" value="F:oxidoreductase activity"/>
    <property type="evidence" value="ECO:0007669"/>
    <property type="project" value="InterPro"/>
</dbReference>
<dbReference type="Proteomes" id="UP000075324">
    <property type="component" value="Unassembled WGS sequence"/>
</dbReference>
<name>A0A150MV26_9BACL</name>
<dbReference type="InterPro" id="IPR052544">
    <property type="entry name" value="Bacteriocin_Proc_Enz"/>
</dbReference>
<evidence type="ECO:0008006" key="3">
    <source>
        <dbReference type="Google" id="ProtNLM"/>
    </source>
</evidence>
<comment type="caution">
    <text evidence="1">The sequence shown here is derived from an EMBL/GenBank/DDBJ whole genome shotgun (WGS) entry which is preliminary data.</text>
</comment>
<proteinExistence type="predicted"/>
<dbReference type="InterPro" id="IPR000415">
    <property type="entry name" value="Nitroreductase-like"/>
</dbReference>
<dbReference type="PANTHER" id="PTHR43745">
    <property type="entry name" value="NITROREDUCTASE MJ1384-RELATED"/>
    <property type="match status" value="1"/>
</dbReference>
<gene>
    <name evidence="1" type="ORF">B4110_3735</name>
</gene>
<dbReference type="RefSeq" id="WP_062678442.1">
    <property type="nucleotide sequence ID" value="NZ_LQYW01000083.1"/>
</dbReference>
<sequence>MNKNIYESKARKRVTWDILQERALSQKVLTDIIHFHQSTVFFKPKETSSNFISSEVMAWLGEVEYTDILPDTFEEEIPLVAEPTYIEGSTRNYDLSYQMDEITLGNIMYKAFGRGEGTMSKRYGSAGGLYPVMPLLFVLRKESITSLPNPGVYMFNPFSISMYRIKTWNKRDLEQLKVAICLDDFISPFAMAYAIDLRRTVTKYRKRGYRHALIEVGLMAQSFRESLREVNKELGDLCWSGFNDNAITYLAGLNVRLAPVVLLQWFGKKR</sequence>